<accession>A0A8I1AAA1</accession>
<dbReference type="InterPro" id="IPR018977">
    <property type="entry name" value="NurA_domain"/>
</dbReference>
<comment type="caution">
    <text evidence="2">The sequence shown here is derived from an EMBL/GenBank/DDBJ whole genome shotgun (WGS) entry which is preliminary data.</text>
</comment>
<organism evidence="2 3">
    <name type="scientific">Thermoactinomyces intermedius</name>
    <dbReference type="NCBI Taxonomy" id="2024"/>
    <lineage>
        <taxon>Bacteria</taxon>
        <taxon>Bacillati</taxon>
        <taxon>Bacillota</taxon>
        <taxon>Bacilli</taxon>
        <taxon>Bacillales</taxon>
        <taxon>Thermoactinomycetaceae</taxon>
        <taxon>Thermoactinomyces</taxon>
    </lineage>
</organism>
<name>A0A8I1AAA1_THEIN</name>
<keyword evidence="3" id="KW-1185">Reference proteome</keyword>
<proteinExistence type="predicted"/>
<evidence type="ECO:0000259" key="1">
    <source>
        <dbReference type="SMART" id="SM00933"/>
    </source>
</evidence>
<dbReference type="SMART" id="SM00933">
    <property type="entry name" value="NurA"/>
    <property type="match status" value="1"/>
</dbReference>
<reference evidence="2 3" key="1">
    <citation type="submission" date="2020-12" db="EMBL/GenBank/DDBJ databases">
        <title>WGS of Thermoactinomyces spp.</title>
        <authorList>
            <person name="Cheng K."/>
        </authorList>
    </citation>
    <scope>NUCLEOTIDE SEQUENCE [LARGE SCALE GENOMIC DNA]</scope>
    <source>
        <strain evidence="3">CICC 10671\DSM 43846</strain>
    </source>
</reference>
<evidence type="ECO:0000313" key="3">
    <source>
        <dbReference type="Proteomes" id="UP000633619"/>
    </source>
</evidence>
<dbReference type="EMBL" id="JAECVW010000005">
    <property type="protein sequence ID" value="MBH8595566.1"/>
    <property type="molecule type" value="Genomic_DNA"/>
</dbReference>
<gene>
    <name evidence="2" type="ORF">I8U20_09510</name>
</gene>
<protein>
    <submittedName>
        <fullName evidence="2">DNA double-strand break repair nuclease NurA</fullName>
    </submittedName>
</protein>
<dbReference type="Proteomes" id="UP000633619">
    <property type="component" value="Unassembled WGS sequence"/>
</dbReference>
<evidence type="ECO:0000313" key="2">
    <source>
        <dbReference type="EMBL" id="MBH8595566.1"/>
    </source>
</evidence>
<feature type="domain" description="NurA" evidence="1">
    <location>
        <begin position="61"/>
        <end position="286"/>
    </location>
</feature>
<sequence length="317" mass="36380">MLPVSVELKRKLEWLNESLKQAFPLQSLDQSAIRKRLEEAGAFYSIEKWSGEEIKDFLQGRFLVGVDGSVNSTKGSQTRTLSVFQALAKATNGKEKWAADVYTPLLKGDETNEGNAASEARKRGDLLSRLEMQVTMEAMKDWAPRVVMLDGSLLHFYISDAKSWEQVAQMAERQHSLLVGVSEEIETRTLVHAFFPEYPALTDRDLLYGVLREGEAFEWEAWSPSGSRMWKMAFRTSKSPQPIGLDGLKSQREDRWNLARLVYSLTPEQGRGIPYWLDIVDNQVRVTDPLVETMVEQYIDPELRYRLLQSKRKERMI</sequence>
<dbReference type="RefSeq" id="WP_181732339.1">
    <property type="nucleotide sequence ID" value="NZ_JACEIR010000007.1"/>
</dbReference>
<dbReference type="Pfam" id="PF09376">
    <property type="entry name" value="NurA"/>
    <property type="match status" value="1"/>
</dbReference>
<dbReference type="AlphaFoldDB" id="A0A8I1AAA1"/>